<dbReference type="InterPro" id="IPR013096">
    <property type="entry name" value="Cupin_2"/>
</dbReference>
<keyword evidence="3" id="KW-1185">Reference proteome</keyword>
<dbReference type="Pfam" id="PF07883">
    <property type="entry name" value="Cupin_2"/>
    <property type="match status" value="1"/>
</dbReference>
<proteinExistence type="predicted"/>
<accession>A0A6A6NLY1</accession>
<dbReference type="Gene3D" id="2.60.120.10">
    <property type="entry name" value="Jelly Rolls"/>
    <property type="match status" value="1"/>
</dbReference>
<evidence type="ECO:0000259" key="1">
    <source>
        <dbReference type="Pfam" id="PF07883"/>
    </source>
</evidence>
<organism evidence="2 3">
    <name type="scientific">Lineolata rhizophorae</name>
    <dbReference type="NCBI Taxonomy" id="578093"/>
    <lineage>
        <taxon>Eukaryota</taxon>
        <taxon>Fungi</taxon>
        <taxon>Dikarya</taxon>
        <taxon>Ascomycota</taxon>
        <taxon>Pezizomycotina</taxon>
        <taxon>Dothideomycetes</taxon>
        <taxon>Dothideomycetes incertae sedis</taxon>
        <taxon>Lineolatales</taxon>
        <taxon>Lineolataceae</taxon>
        <taxon>Lineolata</taxon>
    </lineage>
</organism>
<evidence type="ECO:0000313" key="3">
    <source>
        <dbReference type="Proteomes" id="UP000799766"/>
    </source>
</evidence>
<dbReference type="InterPro" id="IPR011051">
    <property type="entry name" value="RmlC_Cupin_sf"/>
</dbReference>
<protein>
    <submittedName>
        <fullName evidence="2">RmlC-like cupin domain-containing protein</fullName>
    </submittedName>
</protein>
<dbReference type="EMBL" id="MU001711">
    <property type="protein sequence ID" value="KAF2452344.1"/>
    <property type="molecule type" value="Genomic_DNA"/>
</dbReference>
<reference evidence="2" key="1">
    <citation type="journal article" date="2020" name="Stud. Mycol.">
        <title>101 Dothideomycetes genomes: a test case for predicting lifestyles and emergence of pathogens.</title>
        <authorList>
            <person name="Haridas S."/>
            <person name="Albert R."/>
            <person name="Binder M."/>
            <person name="Bloem J."/>
            <person name="Labutti K."/>
            <person name="Salamov A."/>
            <person name="Andreopoulos B."/>
            <person name="Baker S."/>
            <person name="Barry K."/>
            <person name="Bills G."/>
            <person name="Bluhm B."/>
            <person name="Cannon C."/>
            <person name="Castanera R."/>
            <person name="Culley D."/>
            <person name="Daum C."/>
            <person name="Ezra D."/>
            <person name="Gonzalez J."/>
            <person name="Henrissat B."/>
            <person name="Kuo A."/>
            <person name="Liang C."/>
            <person name="Lipzen A."/>
            <person name="Lutzoni F."/>
            <person name="Magnuson J."/>
            <person name="Mondo S."/>
            <person name="Nolan M."/>
            <person name="Ohm R."/>
            <person name="Pangilinan J."/>
            <person name="Park H.-J."/>
            <person name="Ramirez L."/>
            <person name="Alfaro M."/>
            <person name="Sun H."/>
            <person name="Tritt A."/>
            <person name="Yoshinaga Y."/>
            <person name="Zwiers L.-H."/>
            <person name="Turgeon B."/>
            <person name="Goodwin S."/>
            <person name="Spatafora J."/>
            <person name="Crous P."/>
            <person name="Grigoriev I."/>
        </authorList>
    </citation>
    <scope>NUCLEOTIDE SEQUENCE</scope>
    <source>
        <strain evidence="2">ATCC 16933</strain>
    </source>
</reference>
<dbReference type="AlphaFoldDB" id="A0A6A6NLY1"/>
<feature type="domain" description="Cupin type-2" evidence="1">
    <location>
        <begin position="51"/>
        <end position="119"/>
    </location>
</feature>
<name>A0A6A6NLY1_9PEZI</name>
<dbReference type="InterPro" id="IPR014710">
    <property type="entry name" value="RmlC-like_jellyroll"/>
</dbReference>
<evidence type="ECO:0000313" key="2">
    <source>
        <dbReference type="EMBL" id="KAF2452344.1"/>
    </source>
</evidence>
<dbReference type="OrthoDB" id="3511549at2759"/>
<dbReference type="Proteomes" id="UP000799766">
    <property type="component" value="Unassembled WGS sequence"/>
</dbReference>
<dbReference type="SUPFAM" id="SSF51182">
    <property type="entry name" value="RmlC-like cupins"/>
    <property type="match status" value="1"/>
</dbReference>
<gene>
    <name evidence="2" type="ORF">BDY21DRAFT_359465</name>
</gene>
<sequence length="137" mass="14629">MPTRARTAANIMAEVPRVVKGSSLTQSGGQTAGMVRMNAVHGMSDRICSLVMTAEPHTSSVVHHHGDQDTVVYAVRGRGAILSGPNGSNRHELAPGDFAFIPAWAEHQEVNDGEELVLVVMRTGREPETCSLDGWVG</sequence>